<dbReference type="PANTHER" id="PTHR36836">
    <property type="entry name" value="COLANIC ACID BIOSYNTHESIS PROTEIN WCAK"/>
    <property type="match status" value="1"/>
</dbReference>
<dbReference type="InterPro" id="IPR007345">
    <property type="entry name" value="Polysacch_pyruvyl_Trfase"/>
</dbReference>
<sequence length="454" mass="51017">MDADATNRAELKKIRVLLLTNRDSDNVGDQIIEATVISLLRTVARNLSIADESFEISSRAAGIISKKYLRTGDESLLDPARKAISQADLLIFGGAPLFNYKYQSFYRRTIRTVELAQEYGVPTLFSSIGVEPYSDVDPRSQKLKSALNLPVVRQITTRDDLESVQRYVAGTQIATGLVADPAVFADKVFENLGKPPVAKTKVAKPIVGLVVTRGGIFADNGIDFTEGDQREFWLGAIRLLEDRGYNYRLFTTGQFTDEIFLDSLVRHHGVPAKNVTFTVNSPDELIQELRKCDSVIAYRLHASITAFALGIPSVGLSWNFKVPEFYREIGYPERAIDSTNWNPLHVVTAMETALKSEVKKEEGYLYTVYKALYDGVKEAIALDDSSTAYSLEEVFDVLPRSVKTSQREYRAKVQRKLRRSYEFYANRSKAETKGASKRVSLLRGVLRRIKQTLR</sequence>
<proteinExistence type="predicted"/>
<dbReference type="Pfam" id="PF04230">
    <property type="entry name" value="PS_pyruv_trans"/>
    <property type="match status" value="1"/>
</dbReference>
<feature type="domain" description="Polysaccharide pyruvyl transferase" evidence="1">
    <location>
        <begin position="26"/>
        <end position="318"/>
    </location>
</feature>
<evidence type="ECO:0000259" key="1">
    <source>
        <dbReference type="Pfam" id="PF04230"/>
    </source>
</evidence>
<evidence type="ECO:0000313" key="2">
    <source>
        <dbReference type="EMBL" id="PCC17497.1"/>
    </source>
</evidence>
<accession>A0A2A3X1W1</accession>
<dbReference type="AlphaFoldDB" id="A0A2A3X1W1"/>
<name>A0A2A3X1W1_BREAU</name>
<comment type="caution">
    <text evidence="2">The sequence shown here is derived from an EMBL/GenBank/DDBJ whole genome shotgun (WGS) entry which is preliminary data.</text>
</comment>
<organism evidence="2 3">
    <name type="scientific">Brevibacterium aurantiacum</name>
    <dbReference type="NCBI Taxonomy" id="273384"/>
    <lineage>
        <taxon>Bacteria</taxon>
        <taxon>Bacillati</taxon>
        <taxon>Actinomycetota</taxon>
        <taxon>Actinomycetes</taxon>
        <taxon>Micrococcales</taxon>
        <taxon>Brevibacteriaceae</taxon>
        <taxon>Brevibacterium</taxon>
    </lineage>
</organism>
<reference evidence="2 3" key="1">
    <citation type="journal article" date="2017" name="Elife">
        <title>Extensive horizontal gene transfer in cheese-associated bacteria.</title>
        <authorList>
            <person name="Bonham K.S."/>
            <person name="Wolfe B.E."/>
            <person name="Dutton R.J."/>
        </authorList>
    </citation>
    <scope>NUCLEOTIDE SEQUENCE [LARGE SCALE GENOMIC DNA]</scope>
    <source>
        <strain evidence="2 3">JB5</strain>
    </source>
</reference>
<protein>
    <recommendedName>
        <fullName evidence="1">Polysaccharide pyruvyl transferase domain-containing protein</fullName>
    </recommendedName>
</protein>
<dbReference type="PANTHER" id="PTHR36836:SF1">
    <property type="entry name" value="COLANIC ACID BIOSYNTHESIS PROTEIN WCAK"/>
    <property type="match status" value="1"/>
</dbReference>
<evidence type="ECO:0000313" key="3">
    <source>
        <dbReference type="Proteomes" id="UP000218377"/>
    </source>
</evidence>
<dbReference type="Proteomes" id="UP000218377">
    <property type="component" value="Unassembled WGS sequence"/>
</dbReference>
<dbReference type="EMBL" id="NRGX01000001">
    <property type="protein sequence ID" value="PCC17497.1"/>
    <property type="molecule type" value="Genomic_DNA"/>
</dbReference>
<gene>
    <name evidence="2" type="ORF">CIK79_03850</name>
</gene>